<sequence>MKKLSLLLVIISLMTFFSSCTAKEYENFQELNSGSKLQRSSIIYSFYSALPKDSLRGKQIGIVDGDKKHKVFEVKGFSSDEWIIEYYDVIMSVYTLYKADTVTEIPDELK</sequence>
<dbReference type="RefSeq" id="WP_148868084.1">
    <property type="nucleotide sequence ID" value="NZ_VNHO01000049.1"/>
</dbReference>
<keyword evidence="1" id="KW-0732">Signal</keyword>
<organism evidence="2 3">
    <name type="scientific">Thermosediminibacter litoriperuensis</name>
    <dbReference type="NCBI Taxonomy" id="291989"/>
    <lineage>
        <taxon>Bacteria</taxon>
        <taxon>Bacillati</taxon>
        <taxon>Bacillota</taxon>
        <taxon>Clostridia</taxon>
        <taxon>Thermosediminibacterales</taxon>
        <taxon>Thermosediminibacteraceae</taxon>
        <taxon>Thermosediminibacter</taxon>
    </lineage>
</organism>
<feature type="chain" id="PRO_5039629891" description="Lipoprotein" evidence="1">
    <location>
        <begin position="23"/>
        <end position="110"/>
    </location>
</feature>
<gene>
    <name evidence="2" type="ORF">LZ11_02447</name>
</gene>
<name>A0A5S5AF63_9FIRM</name>
<dbReference type="OrthoDB" id="9779098at2"/>
<keyword evidence="3" id="KW-1185">Reference proteome</keyword>
<reference evidence="2 3" key="1">
    <citation type="submission" date="2019-07" db="EMBL/GenBank/DDBJ databases">
        <title>Genomic Encyclopedia of Type Strains, Phase I: the one thousand microbial genomes (KMG-I) project.</title>
        <authorList>
            <person name="Kyrpides N."/>
        </authorList>
    </citation>
    <scope>NUCLEOTIDE SEQUENCE [LARGE SCALE GENOMIC DNA]</scope>
    <source>
        <strain evidence="2 3">DSM 16647</strain>
    </source>
</reference>
<evidence type="ECO:0000313" key="2">
    <source>
        <dbReference type="EMBL" id="TYP47427.1"/>
    </source>
</evidence>
<dbReference type="Proteomes" id="UP000322294">
    <property type="component" value="Unassembled WGS sequence"/>
</dbReference>
<evidence type="ECO:0000313" key="3">
    <source>
        <dbReference type="Proteomes" id="UP000322294"/>
    </source>
</evidence>
<dbReference type="EMBL" id="VNHO01000049">
    <property type="protein sequence ID" value="TYP47427.1"/>
    <property type="molecule type" value="Genomic_DNA"/>
</dbReference>
<dbReference type="PROSITE" id="PS51257">
    <property type="entry name" value="PROKAR_LIPOPROTEIN"/>
    <property type="match status" value="1"/>
</dbReference>
<accession>A0A5S5AF63</accession>
<dbReference type="AlphaFoldDB" id="A0A5S5AF63"/>
<comment type="caution">
    <text evidence="2">The sequence shown here is derived from an EMBL/GenBank/DDBJ whole genome shotgun (WGS) entry which is preliminary data.</text>
</comment>
<evidence type="ECO:0008006" key="4">
    <source>
        <dbReference type="Google" id="ProtNLM"/>
    </source>
</evidence>
<proteinExistence type="predicted"/>
<evidence type="ECO:0000256" key="1">
    <source>
        <dbReference type="SAM" id="SignalP"/>
    </source>
</evidence>
<feature type="signal peptide" evidence="1">
    <location>
        <begin position="1"/>
        <end position="22"/>
    </location>
</feature>
<protein>
    <recommendedName>
        <fullName evidence="4">Lipoprotein</fullName>
    </recommendedName>
</protein>